<dbReference type="Ensembl" id="ENSSSCT00060100568.1">
    <property type="protein sequence ID" value="ENSSSCP00060043688.1"/>
    <property type="gene ID" value="ENSSSCG00060073573.1"/>
</dbReference>
<organism evidence="1 2">
    <name type="scientific">Sus scrofa</name>
    <name type="common">Pig</name>
    <dbReference type="NCBI Taxonomy" id="9823"/>
    <lineage>
        <taxon>Eukaryota</taxon>
        <taxon>Metazoa</taxon>
        <taxon>Chordata</taxon>
        <taxon>Craniata</taxon>
        <taxon>Vertebrata</taxon>
        <taxon>Euteleostomi</taxon>
        <taxon>Mammalia</taxon>
        <taxon>Eutheria</taxon>
        <taxon>Laurasiatheria</taxon>
        <taxon>Artiodactyla</taxon>
        <taxon>Suina</taxon>
        <taxon>Suidae</taxon>
        <taxon>Sus</taxon>
    </lineage>
</organism>
<dbReference type="Ensembl" id="ENSSSCT00015052230.1">
    <property type="protein sequence ID" value="ENSSSCP00015020884.1"/>
    <property type="gene ID" value="ENSSSCG00015039275.1"/>
</dbReference>
<evidence type="ECO:0000313" key="1">
    <source>
        <dbReference type="Ensembl" id="ENSSSCP00015020884.1"/>
    </source>
</evidence>
<dbReference type="Proteomes" id="UP000694723">
    <property type="component" value="Unplaced"/>
</dbReference>
<evidence type="ECO:0000313" key="2">
    <source>
        <dbReference type="Proteomes" id="UP000694726"/>
    </source>
</evidence>
<dbReference type="Ensembl" id="ENSSSCT00040054512.1">
    <property type="protein sequence ID" value="ENSSSCP00040022667.1"/>
    <property type="gene ID" value="ENSSSCG00040040815.1"/>
</dbReference>
<sequence>MGCLFILFRVFFAVQKLFSLIRSHLFIFVFTVSTLSGESEKMLLSFMSESVWPVFSSKNFIVSGLISRSLIHFEFVFVYGVRECSHFILFHVAVQFSQHHLLKRLSFLHCIFLPPLS</sequence>
<reference evidence="1" key="1">
    <citation type="submission" date="2025-05" db="UniProtKB">
        <authorList>
            <consortium name="Ensembl"/>
        </authorList>
    </citation>
    <scope>IDENTIFICATION</scope>
</reference>
<dbReference type="AlphaFoldDB" id="A0A8D0U310"/>
<proteinExistence type="predicted"/>
<protein>
    <submittedName>
        <fullName evidence="1">Uncharacterized protein</fullName>
    </submittedName>
</protein>
<dbReference type="Proteomes" id="UP000694722">
    <property type="component" value="Unplaced"/>
</dbReference>
<name>A0A8D0U310_PIG</name>
<accession>A0A8D0U310</accession>
<dbReference type="Proteomes" id="UP000694726">
    <property type="component" value="Unplaced"/>
</dbReference>